<name>A0A1B0CDH6_LUTLO</name>
<dbReference type="Gene3D" id="2.40.10.10">
    <property type="entry name" value="Trypsin-like serine proteases"/>
    <property type="match status" value="2"/>
</dbReference>
<feature type="domain" description="Peptidase S1" evidence="11">
    <location>
        <begin position="219"/>
        <end position="469"/>
    </location>
</feature>
<dbReference type="GO" id="GO:0006508">
    <property type="term" value="P:proteolysis"/>
    <property type="evidence" value="ECO:0007669"/>
    <property type="project" value="UniProtKB-KW"/>
</dbReference>
<dbReference type="InterPro" id="IPR033116">
    <property type="entry name" value="TRYPSIN_SER"/>
</dbReference>
<evidence type="ECO:0000313" key="14">
    <source>
        <dbReference type="Proteomes" id="UP000092461"/>
    </source>
</evidence>
<protein>
    <submittedName>
        <fullName evidence="12">Putative trypsin-like serine protease</fullName>
    </submittedName>
</protein>
<reference evidence="14" key="1">
    <citation type="submission" date="2012-05" db="EMBL/GenBank/DDBJ databases">
        <title>Whole Genome Assembly of Lutzomyia longipalpis.</title>
        <authorList>
            <person name="Richards S."/>
            <person name="Qu C."/>
            <person name="Dillon R."/>
            <person name="Worley K."/>
            <person name="Scherer S."/>
            <person name="Batterton M."/>
            <person name="Taylor A."/>
            <person name="Hawes A."/>
            <person name="Hernandez B."/>
            <person name="Kovar C."/>
            <person name="Mandapat C."/>
            <person name="Pham C."/>
            <person name="Qu C."/>
            <person name="Jing C."/>
            <person name="Bess C."/>
            <person name="Bandaranaike D."/>
            <person name="Ngo D."/>
            <person name="Ongeri F."/>
            <person name="Arias F."/>
            <person name="Lara F."/>
            <person name="Weissenberger G."/>
            <person name="Kamau G."/>
            <person name="Han H."/>
            <person name="Shen H."/>
            <person name="Dinh H."/>
            <person name="Khalil I."/>
            <person name="Jones J."/>
            <person name="Shafer J."/>
            <person name="Jayaseelan J."/>
            <person name="Quiroz J."/>
            <person name="Blankenburg K."/>
            <person name="Nguyen L."/>
            <person name="Jackson L."/>
            <person name="Francisco L."/>
            <person name="Tang L.-Y."/>
            <person name="Pu L.-L."/>
            <person name="Perales L."/>
            <person name="Lorensuhewa L."/>
            <person name="Munidasa M."/>
            <person name="Coyle M."/>
            <person name="Taylor M."/>
            <person name="Puazo M."/>
            <person name="Firestine M."/>
            <person name="Scheel M."/>
            <person name="Javaid M."/>
            <person name="Wang M."/>
            <person name="Li M."/>
            <person name="Tabassum N."/>
            <person name="Saada N."/>
            <person name="Osuji N."/>
            <person name="Aqrawi P."/>
            <person name="Fu Q."/>
            <person name="Thornton R."/>
            <person name="Raj R."/>
            <person name="Goodspeed R."/>
            <person name="Mata R."/>
            <person name="Najjar R."/>
            <person name="Gubbala S."/>
            <person name="Lee S."/>
            <person name="Denson S."/>
            <person name="Patil S."/>
            <person name="Macmil S."/>
            <person name="Qi S."/>
            <person name="Matskevitch T."/>
            <person name="Palculict T."/>
            <person name="Mathew T."/>
            <person name="Vee V."/>
            <person name="Velamala V."/>
            <person name="Korchina V."/>
            <person name="Cai W."/>
            <person name="Liu W."/>
            <person name="Dai W."/>
            <person name="Zou X."/>
            <person name="Zhu Y."/>
            <person name="Zhang Y."/>
            <person name="Wu Y.-Q."/>
            <person name="Xin Y."/>
            <person name="Nazarath L."/>
            <person name="Kovar C."/>
            <person name="Han Y."/>
            <person name="Muzny D."/>
            <person name="Gibbs R."/>
        </authorList>
    </citation>
    <scope>NUCLEOTIDE SEQUENCE [LARGE SCALE GENOMIC DNA]</scope>
    <source>
        <strain evidence="14">Jacobina</strain>
    </source>
</reference>
<evidence type="ECO:0000256" key="8">
    <source>
        <dbReference type="ARBA" id="ARBA00023157"/>
    </source>
</evidence>
<dbReference type="PROSITE" id="PS00134">
    <property type="entry name" value="TRYPSIN_HIS"/>
    <property type="match status" value="2"/>
</dbReference>
<evidence type="ECO:0000256" key="3">
    <source>
        <dbReference type="ARBA" id="ARBA00022670"/>
    </source>
</evidence>
<evidence type="ECO:0000256" key="6">
    <source>
        <dbReference type="ARBA" id="ARBA00022825"/>
    </source>
</evidence>
<evidence type="ECO:0000259" key="11">
    <source>
        <dbReference type="PROSITE" id="PS50240"/>
    </source>
</evidence>
<dbReference type="VEuPathDB" id="VectorBase:LLONM1_011778"/>
<keyword evidence="5 10" id="KW-0378">Hydrolase</keyword>
<evidence type="ECO:0000256" key="9">
    <source>
        <dbReference type="ARBA" id="ARBA00024195"/>
    </source>
</evidence>
<proteinExistence type="inferred from homology"/>
<dbReference type="VEuPathDB" id="VectorBase:LLOJ002396"/>
<keyword evidence="4" id="KW-0732">Signal</keyword>
<evidence type="ECO:0000256" key="7">
    <source>
        <dbReference type="ARBA" id="ARBA00023145"/>
    </source>
</evidence>
<organism evidence="13 14">
    <name type="scientific">Lutzomyia longipalpis</name>
    <name type="common">Sand fly</name>
    <dbReference type="NCBI Taxonomy" id="7200"/>
    <lineage>
        <taxon>Eukaryota</taxon>
        <taxon>Metazoa</taxon>
        <taxon>Ecdysozoa</taxon>
        <taxon>Arthropoda</taxon>
        <taxon>Hexapoda</taxon>
        <taxon>Insecta</taxon>
        <taxon>Pterygota</taxon>
        <taxon>Neoptera</taxon>
        <taxon>Endopterygota</taxon>
        <taxon>Diptera</taxon>
        <taxon>Nematocera</taxon>
        <taxon>Psychodoidea</taxon>
        <taxon>Psychodidae</taxon>
        <taxon>Lutzomyia</taxon>
        <taxon>Lutzomyia</taxon>
    </lineage>
</organism>
<dbReference type="PROSITE" id="PS50240">
    <property type="entry name" value="TRYPSIN_DOM"/>
    <property type="match status" value="2"/>
</dbReference>
<evidence type="ECO:0000256" key="2">
    <source>
        <dbReference type="ARBA" id="ARBA00022525"/>
    </source>
</evidence>
<comment type="subcellular location">
    <subcellularLocation>
        <location evidence="1">Secreted</location>
    </subcellularLocation>
</comment>
<dbReference type="FunFam" id="2.40.10.10:FF:000146">
    <property type="entry name" value="Serine protease 53"/>
    <property type="match status" value="2"/>
</dbReference>
<dbReference type="InterPro" id="IPR001254">
    <property type="entry name" value="Trypsin_dom"/>
</dbReference>
<keyword evidence="6 10" id="KW-0720">Serine protease</keyword>
<dbReference type="InterPro" id="IPR001314">
    <property type="entry name" value="Peptidase_S1A"/>
</dbReference>
<dbReference type="InterPro" id="IPR009003">
    <property type="entry name" value="Peptidase_S1_PA"/>
</dbReference>
<dbReference type="PRINTS" id="PR00722">
    <property type="entry name" value="CHYMOTRYPSIN"/>
</dbReference>
<evidence type="ECO:0000256" key="10">
    <source>
        <dbReference type="RuleBase" id="RU363034"/>
    </source>
</evidence>
<dbReference type="SMART" id="SM00020">
    <property type="entry name" value="Tryp_SPc"/>
    <property type="match status" value="2"/>
</dbReference>
<evidence type="ECO:0000256" key="1">
    <source>
        <dbReference type="ARBA" id="ARBA00004613"/>
    </source>
</evidence>
<reference evidence="13" key="3">
    <citation type="submission" date="2020-05" db="UniProtKB">
        <authorList>
            <consortium name="EnsemblMetazoa"/>
        </authorList>
    </citation>
    <scope>IDENTIFICATION</scope>
    <source>
        <strain evidence="13">Jacobina</strain>
    </source>
</reference>
<evidence type="ECO:0000313" key="12">
    <source>
        <dbReference type="EMBL" id="MBC1178298.1"/>
    </source>
</evidence>
<dbReference type="GO" id="GO:0005576">
    <property type="term" value="C:extracellular region"/>
    <property type="evidence" value="ECO:0007669"/>
    <property type="project" value="UniProtKB-SubCell"/>
</dbReference>
<dbReference type="EMBL" id="GITU01009595">
    <property type="protein sequence ID" value="MBC1178298.1"/>
    <property type="molecule type" value="Transcribed_RNA"/>
</dbReference>
<dbReference type="SUPFAM" id="SSF50494">
    <property type="entry name" value="Trypsin-like serine proteases"/>
    <property type="match status" value="2"/>
</dbReference>
<feature type="domain" description="Peptidase S1" evidence="11">
    <location>
        <begin position="662"/>
        <end position="912"/>
    </location>
</feature>
<comment type="similarity">
    <text evidence="9">Belongs to the peptidase S1 family. CLIP subfamily.</text>
</comment>
<keyword evidence="7" id="KW-0865">Zymogen</keyword>
<dbReference type="AlphaFoldDB" id="A0A1B0CDH6"/>
<dbReference type="PANTHER" id="PTHR24260:SF136">
    <property type="entry name" value="GH08193P-RELATED"/>
    <property type="match status" value="1"/>
</dbReference>
<keyword evidence="3 10" id="KW-0645">Protease</keyword>
<dbReference type="Proteomes" id="UP000092461">
    <property type="component" value="Unassembled WGS sequence"/>
</dbReference>
<dbReference type="GO" id="GO:0004252">
    <property type="term" value="F:serine-type endopeptidase activity"/>
    <property type="evidence" value="ECO:0007669"/>
    <property type="project" value="InterPro"/>
</dbReference>
<dbReference type="EnsemblMetazoa" id="LLOJ002396-RA">
    <property type="protein sequence ID" value="LLOJ002396-PA"/>
    <property type="gene ID" value="LLOJ002396"/>
</dbReference>
<dbReference type="PANTHER" id="PTHR24260">
    <property type="match status" value="1"/>
</dbReference>
<evidence type="ECO:0000256" key="5">
    <source>
        <dbReference type="ARBA" id="ARBA00022801"/>
    </source>
</evidence>
<dbReference type="EMBL" id="AJWK01007838">
    <property type="status" value="NOT_ANNOTATED_CDS"/>
    <property type="molecule type" value="Genomic_DNA"/>
</dbReference>
<dbReference type="EMBL" id="AJWK01007837">
    <property type="status" value="NOT_ANNOTATED_CDS"/>
    <property type="molecule type" value="Genomic_DNA"/>
</dbReference>
<dbReference type="InterPro" id="IPR051333">
    <property type="entry name" value="CLIP_Serine_Protease"/>
</dbReference>
<keyword evidence="8" id="KW-1015">Disulfide bond</keyword>
<dbReference type="CDD" id="cd00190">
    <property type="entry name" value="Tryp_SPc"/>
    <property type="match status" value="2"/>
</dbReference>
<evidence type="ECO:0000256" key="4">
    <source>
        <dbReference type="ARBA" id="ARBA00022729"/>
    </source>
</evidence>
<reference evidence="12" key="2">
    <citation type="journal article" date="2020" name="BMC">
        <title>Leishmania infection induces a limited differential gene expression in the sand fly midgut.</title>
        <authorList>
            <person name="Coutinho-Abreu I.V."/>
            <person name="Serafim T.D."/>
            <person name="Meneses C."/>
            <person name="Kamhawi S."/>
            <person name="Oliveira F."/>
            <person name="Valenzuela J.G."/>
        </authorList>
    </citation>
    <scope>NUCLEOTIDE SEQUENCE</scope>
    <source>
        <strain evidence="12">Jacobina</strain>
        <tissue evidence="12">Midgut</tissue>
    </source>
</reference>
<dbReference type="InterPro" id="IPR018114">
    <property type="entry name" value="TRYPSIN_HIS"/>
</dbReference>
<accession>A0A1B0CDH6</accession>
<keyword evidence="2" id="KW-0964">Secreted</keyword>
<dbReference type="PROSITE" id="PS00135">
    <property type="entry name" value="TRYPSIN_SER"/>
    <property type="match status" value="2"/>
</dbReference>
<keyword evidence="14" id="KW-1185">Reference proteome</keyword>
<dbReference type="Pfam" id="PF00089">
    <property type="entry name" value="Trypsin"/>
    <property type="match status" value="2"/>
</dbReference>
<sequence length="918" mass="103124">AKTNNNKKIPNNFVPFNRIVVSILNSSREVYEKMSQLGTFLIFLTIITRSLCEMGYLGLAIEAGSICPNGSLLLSREIGRPPKTENYWDGQFYFNQWPNIPEVRLEITLDASARMEIDPDVGRIDVHGRSFIITTFESPPKLESLKFTVRGRRDGKFPNVASVHLNGENICPNPTPFKATLLGVSSSQENEDFSDAKKVNRVDTMGGCGKRKIEHQGLITYGADTHPGDFPWHAAIYHLEGQRRTYKCGGTIINTHTIITAGHCVFEGSSLITAERIIVQVGKYHLNVADDTTKEFRVFSIIPHPQYNTSNLANDIALLRLSREIIYTDHIQPICLWASNATTNLRDIENRMATAVGWGSTENDTLSDVLRYTEIPIVPTLTCLQSDRDFFGFFLSETNFCGGYLNGTNVCSGDSGGSLAIEDEHKVWRIRGIISLSVRRRDRDICNPKHYVIFTDVAKYLLWIEQESSGRILYEKMSQLGTFLIFLAIIAQSLCEMGYLGLAIEAGNICPNGSLLLSREIGRPPKTENYWDGQFYFNQWPSIPEVRLEITLDAPARMEIDPDVGRIDVHGRSFIITTFESPPKLESLKFTVRGRRDGKFPNVASVHLNGENICPNPTPFKATLLGVSSSQENEDFSDAKKVNRVDTMGGCGKRKIEHQGLITYGADTHPGDFPWHAAIYHLEGQRRTYKCGGTIINTHTIITAGHCVFEGSSLITAERIVVQVGKYHLNVADDTSKEFRVFSIIPHPQYNTSNLANDIALLRLSREIIYTDHIQPICLWASNATTNLRDIENRMATAVGWGSTENDTLSDVLRYTEIPIVPTLTCLQSDRDFFGFFLSETNFCGGYLNGTNVCSGDSGGSLAIEDEHKVWRIRGIISLSVRRRDRDICNPKHYVIFTDVAKYLPWIEEESSRRIREE</sequence>
<evidence type="ECO:0000313" key="13">
    <source>
        <dbReference type="EnsemblMetazoa" id="LLOJ002396-PA"/>
    </source>
</evidence>
<dbReference type="InterPro" id="IPR043504">
    <property type="entry name" value="Peptidase_S1_PA_chymotrypsin"/>
</dbReference>